<feature type="compositionally biased region" description="Basic and acidic residues" evidence="1">
    <location>
        <begin position="82"/>
        <end position="120"/>
    </location>
</feature>
<organism evidence="2 3">
    <name type="scientific">Paraconiothyrium brasiliense</name>
    <dbReference type="NCBI Taxonomy" id="300254"/>
    <lineage>
        <taxon>Eukaryota</taxon>
        <taxon>Fungi</taxon>
        <taxon>Dikarya</taxon>
        <taxon>Ascomycota</taxon>
        <taxon>Pezizomycotina</taxon>
        <taxon>Dothideomycetes</taxon>
        <taxon>Pleosporomycetidae</taxon>
        <taxon>Pleosporales</taxon>
        <taxon>Massarineae</taxon>
        <taxon>Didymosphaeriaceae</taxon>
        <taxon>Paraconiothyrium</taxon>
    </lineage>
</organism>
<keyword evidence="3" id="KW-1185">Reference proteome</keyword>
<evidence type="ECO:0000313" key="2">
    <source>
        <dbReference type="EMBL" id="KAL1600381.1"/>
    </source>
</evidence>
<sequence>MMRSVSDNDDNDAMFENDKRDGHSLGLGAAHDKREGGPQGSVNPSAIDKRYPRDQNVGSSGSKRSDAIVQRGAPLGYGGSVYDKRDVTSEHDLSTDDQRGGASDDEHASGFDEEVFDKRQSSKGYGESVYDKRGSSKGYAGSVYDKRQSSKGYVGSVHDKRQSSKGYAGSIYDKRQSSKGYAGSIYDKRQSSKGYAGSVYDKRESEE</sequence>
<comment type="caution">
    <text evidence="2">The sequence shown here is derived from an EMBL/GenBank/DDBJ whole genome shotgun (WGS) entry which is preliminary data.</text>
</comment>
<name>A0ABR3R7H5_9PLEO</name>
<dbReference type="Proteomes" id="UP001521785">
    <property type="component" value="Unassembled WGS sequence"/>
</dbReference>
<evidence type="ECO:0000256" key="1">
    <source>
        <dbReference type="SAM" id="MobiDB-lite"/>
    </source>
</evidence>
<reference evidence="2 3" key="1">
    <citation type="submission" date="2024-02" db="EMBL/GenBank/DDBJ databases">
        <title>De novo assembly and annotation of 12 fungi associated with fruit tree decline syndrome in Ontario, Canada.</title>
        <authorList>
            <person name="Sulman M."/>
            <person name="Ellouze W."/>
            <person name="Ilyukhin E."/>
        </authorList>
    </citation>
    <scope>NUCLEOTIDE SEQUENCE [LARGE SCALE GENOMIC DNA]</scope>
    <source>
        <strain evidence="2 3">M42-189</strain>
    </source>
</reference>
<dbReference type="EMBL" id="JAKJXO020000009">
    <property type="protein sequence ID" value="KAL1600381.1"/>
    <property type="molecule type" value="Genomic_DNA"/>
</dbReference>
<accession>A0ABR3R7H5</accession>
<gene>
    <name evidence="2" type="ORF">SLS60_006766</name>
</gene>
<proteinExistence type="predicted"/>
<evidence type="ECO:0000313" key="3">
    <source>
        <dbReference type="Proteomes" id="UP001521785"/>
    </source>
</evidence>
<protein>
    <submittedName>
        <fullName evidence="2">Uncharacterized protein</fullName>
    </submittedName>
</protein>
<feature type="region of interest" description="Disordered" evidence="1">
    <location>
        <begin position="1"/>
        <end position="207"/>
    </location>
</feature>